<dbReference type="InterPro" id="IPR029055">
    <property type="entry name" value="Ntn_hydrolases_N"/>
</dbReference>
<dbReference type="InterPro" id="IPR001962">
    <property type="entry name" value="Asn_synthase"/>
</dbReference>
<dbReference type="EC" id="6.3.5.4" evidence="3"/>
<evidence type="ECO:0000256" key="2">
    <source>
        <dbReference type="ARBA" id="ARBA00005752"/>
    </source>
</evidence>
<dbReference type="CDD" id="cd00712">
    <property type="entry name" value="AsnB"/>
    <property type="match status" value="1"/>
</dbReference>
<comment type="similarity">
    <text evidence="2">Belongs to the asparagine synthetase family.</text>
</comment>
<feature type="binding site" evidence="9">
    <location>
        <position position="103"/>
    </location>
    <ligand>
        <name>L-glutamine</name>
        <dbReference type="ChEBI" id="CHEBI:58359"/>
    </ligand>
</feature>
<evidence type="ECO:0000256" key="7">
    <source>
        <dbReference type="ARBA" id="ARBA00022962"/>
    </source>
</evidence>
<keyword evidence="13" id="KW-1185">Reference proteome</keyword>
<dbReference type="Gene3D" id="3.60.20.10">
    <property type="entry name" value="Glutamine Phosphoribosylpyrophosphate, subunit 1, domain 1"/>
    <property type="match status" value="1"/>
</dbReference>
<sequence length="620" mass="71721">MIMSGFAGILGEIPSEIRKNKVMKMLNVLEYRGENKEMITSFKNITMGINPFNNKLKSFEQNLRPYVNERKNLLLVGDVSIFNIQELRKYLNDRGHDLMTWDDEEIILHLFEEGGVDSLEMINGYYSFVIYDSNSDYIIGARDPFGVKPFYYHFNENDMIFSSELKGLLASGLVKKNVNINTLNLFLVLQYPPEPESMVENVYRLPGGHCIVYDGKVSKVSQFKNFEFGLKSNKLIKEEIPEKTRELFIKSIEDQLKTSNRPGAFLSSGIDSASVVANIKNLYEPDIPTFSAGFHSPRFDELEFIKKFVSDLGILNYQLIISTNTIKQNHDKFFWYLDEPVADPSAFGLYMVASLAKDHVDTVFSGEGADEFFGGYNIYQEPLALNKVKRVPRPFLNNTMKVLNLFPKHIKGKNFLKRALTPLSKRYYGNAYIFSPEEKDKLLVSNYRKSDALNNKFTPIYDEISSYDEVSAMQYIDMKTWMAGDIMVKADRMLSANSLKLCAPFLNQDLCEWAVNLPRQWRVSNKETKIALRKAMNTTLPKESSSRKKLGFPVPTDYWFDGEFLKWTKEILLSKESEQFFKITEIERLISEHESKTKLNGRKLWTILTFILWNHFVLKR</sequence>
<evidence type="ECO:0000256" key="9">
    <source>
        <dbReference type="PIRSR" id="PIRSR001589-2"/>
    </source>
</evidence>
<evidence type="ECO:0000256" key="8">
    <source>
        <dbReference type="ARBA" id="ARBA00048741"/>
    </source>
</evidence>
<accession>A0A226C0T7</accession>
<dbReference type="NCBIfam" id="TIGR01536">
    <property type="entry name" value="asn_synth_AEB"/>
    <property type="match status" value="1"/>
</dbReference>
<keyword evidence="7" id="KW-0315">Glutamine amidotransferase</keyword>
<evidence type="ECO:0000256" key="1">
    <source>
        <dbReference type="ARBA" id="ARBA00005187"/>
    </source>
</evidence>
<name>A0A226C0T7_9FIRM</name>
<reference evidence="12 13" key="1">
    <citation type="submission" date="2017-06" db="EMBL/GenBank/DDBJ databases">
        <title>Draft Genome Sequence of Natranaerobius trueperi halophilic, alkalithermophilic bacteria from soda lakes.</title>
        <authorList>
            <person name="Zhao B."/>
        </authorList>
    </citation>
    <scope>NUCLEOTIDE SEQUENCE [LARGE SCALE GENOMIC DNA]</scope>
    <source>
        <strain evidence="12 13">DSM 18760</strain>
    </source>
</reference>
<comment type="caution">
    <text evidence="12">The sequence shown here is derived from an EMBL/GenBank/DDBJ whole genome shotgun (WGS) entry which is preliminary data.</text>
</comment>
<dbReference type="AlphaFoldDB" id="A0A226C0T7"/>
<dbReference type="GO" id="GO:0005524">
    <property type="term" value="F:ATP binding"/>
    <property type="evidence" value="ECO:0007669"/>
    <property type="project" value="UniProtKB-KW"/>
</dbReference>
<dbReference type="PIRSF" id="PIRSF001589">
    <property type="entry name" value="Asn_synthetase_glu-h"/>
    <property type="match status" value="1"/>
</dbReference>
<evidence type="ECO:0000313" key="13">
    <source>
        <dbReference type="Proteomes" id="UP000214588"/>
    </source>
</evidence>
<dbReference type="CDD" id="cd01991">
    <property type="entry name" value="Asn_synthase_B_C"/>
    <property type="match status" value="1"/>
</dbReference>
<evidence type="ECO:0000256" key="4">
    <source>
        <dbReference type="ARBA" id="ARBA00022741"/>
    </source>
</evidence>
<protein>
    <recommendedName>
        <fullName evidence="3">asparagine synthase (glutamine-hydrolyzing)</fullName>
        <ecNumber evidence="3">6.3.5.4</ecNumber>
    </recommendedName>
</protein>
<dbReference type="InterPro" id="IPR051786">
    <property type="entry name" value="ASN_synthetase/amidase"/>
</dbReference>
<dbReference type="GO" id="GO:0006529">
    <property type="term" value="P:asparagine biosynthetic process"/>
    <property type="evidence" value="ECO:0007669"/>
    <property type="project" value="UniProtKB-KW"/>
</dbReference>
<dbReference type="PANTHER" id="PTHR43284:SF1">
    <property type="entry name" value="ASPARAGINE SYNTHETASE"/>
    <property type="match status" value="1"/>
</dbReference>
<comment type="catalytic activity">
    <reaction evidence="8">
        <text>L-aspartate + L-glutamine + ATP + H2O = L-asparagine + L-glutamate + AMP + diphosphate + H(+)</text>
        <dbReference type="Rhea" id="RHEA:12228"/>
        <dbReference type="ChEBI" id="CHEBI:15377"/>
        <dbReference type="ChEBI" id="CHEBI:15378"/>
        <dbReference type="ChEBI" id="CHEBI:29985"/>
        <dbReference type="ChEBI" id="CHEBI:29991"/>
        <dbReference type="ChEBI" id="CHEBI:30616"/>
        <dbReference type="ChEBI" id="CHEBI:33019"/>
        <dbReference type="ChEBI" id="CHEBI:58048"/>
        <dbReference type="ChEBI" id="CHEBI:58359"/>
        <dbReference type="ChEBI" id="CHEBI:456215"/>
        <dbReference type="EC" id="6.3.5.4"/>
    </reaction>
</comment>
<dbReference type="Pfam" id="PF13537">
    <property type="entry name" value="GATase_7"/>
    <property type="match status" value="1"/>
</dbReference>
<dbReference type="InterPro" id="IPR006426">
    <property type="entry name" value="Asn_synth_AEB"/>
</dbReference>
<dbReference type="EMBL" id="NIQC01000006">
    <property type="protein sequence ID" value="OWZ84214.1"/>
    <property type="molecule type" value="Genomic_DNA"/>
</dbReference>
<feature type="binding site" evidence="9">
    <location>
        <begin position="365"/>
        <end position="366"/>
    </location>
    <ligand>
        <name>ATP</name>
        <dbReference type="ChEBI" id="CHEBI:30616"/>
    </ligand>
</feature>
<dbReference type="Pfam" id="PF00733">
    <property type="entry name" value="Asn_synthase"/>
    <property type="match status" value="1"/>
</dbReference>
<dbReference type="GO" id="GO:0005829">
    <property type="term" value="C:cytosol"/>
    <property type="evidence" value="ECO:0007669"/>
    <property type="project" value="TreeGrafter"/>
</dbReference>
<keyword evidence="6" id="KW-0028">Amino-acid biosynthesis</keyword>
<keyword evidence="4 9" id="KW-0547">Nucleotide-binding</keyword>
<dbReference type="Gene3D" id="3.40.50.620">
    <property type="entry name" value="HUPs"/>
    <property type="match status" value="1"/>
</dbReference>
<keyword evidence="5 9" id="KW-0067">ATP-binding</keyword>
<evidence type="ECO:0000313" key="12">
    <source>
        <dbReference type="EMBL" id="OWZ84214.1"/>
    </source>
</evidence>
<gene>
    <name evidence="12" type="primary">asnB</name>
    <name evidence="12" type="ORF">CDO51_03930</name>
</gene>
<dbReference type="GO" id="GO:0004066">
    <property type="term" value="F:asparagine synthase (glutamine-hydrolyzing) activity"/>
    <property type="evidence" value="ECO:0007669"/>
    <property type="project" value="UniProtKB-EC"/>
</dbReference>
<dbReference type="PANTHER" id="PTHR43284">
    <property type="entry name" value="ASPARAGINE SYNTHETASE (GLUTAMINE-HYDROLYZING)"/>
    <property type="match status" value="1"/>
</dbReference>
<evidence type="ECO:0000256" key="10">
    <source>
        <dbReference type="PIRSR" id="PIRSR001589-3"/>
    </source>
</evidence>
<evidence type="ECO:0000256" key="5">
    <source>
        <dbReference type="ARBA" id="ARBA00022840"/>
    </source>
</evidence>
<dbReference type="InterPro" id="IPR014729">
    <property type="entry name" value="Rossmann-like_a/b/a_fold"/>
</dbReference>
<dbReference type="Proteomes" id="UP000214588">
    <property type="component" value="Unassembled WGS sequence"/>
</dbReference>
<evidence type="ECO:0000256" key="3">
    <source>
        <dbReference type="ARBA" id="ARBA00012737"/>
    </source>
</evidence>
<dbReference type="SUPFAM" id="SSF56235">
    <property type="entry name" value="N-terminal nucleophile aminohydrolases (Ntn hydrolases)"/>
    <property type="match status" value="1"/>
</dbReference>
<feature type="site" description="Important for beta-aspartyl-AMP intermediate formation" evidence="10">
    <location>
        <position position="367"/>
    </location>
</feature>
<dbReference type="SUPFAM" id="SSF52402">
    <property type="entry name" value="Adenine nucleotide alpha hydrolases-like"/>
    <property type="match status" value="1"/>
</dbReference>
<evidence type="ECO:0000256" key="6">
    <source>
        <dbReference type="ARBA" id="ARBA00022888"/>
    </source>
</evidence>
<keyword evidence="6" id="KW-0061">Asparagine biosynthesis</keyword>
<organism evidence="12 13">
    <name type="scientific">Natranaerobius trueperi</name>
    <dbReference type="NCBI Taxonomy" id="759412"/>
    <lineage>
        <taxon>Bacteria</taxon>
        <taxon>Bacillati</taxon>
        <taxon>Bacillota</taxon>
        <taxon>Clostridia</taxon>
        <taxon>Natranaerobiales</taxon>
        <taxon>Natranaerobiaceae</taxon>
        <taxon>Natranaerobius</taxon>
    </lineage>
</organism>
<dbReference type="InterPro" id="IPR017932">
    <property type="entry name" value="GATase_2_dom"/>
</dbReference>
<proteinExistence type="inferred from homology"/>
<dbReference type="PROSITE" id="PS51278">
    <property type="entry name" value="GATASE_TYPE_2"/>
    <property type="match status" value="1"/>
</dbReference>
<comment type="pathway">
    <text evidence="1">Amino-acid biosynthesis; L-asparagine biosynthesis; L-asparagine from L-aspartate (L-Gln route): step 1/1.</text>
</comment>
<evidence type="ECO:0000259" key="11">
    <source>
        <dbReference type="PROSITE" id="PS51278"/>
    </source>
</evidence>
<dbReference type="InterPro" id="IPR033738">
    <property type="entry name" value="AsnB_N"/>
</dbReference>
<feature type="domain" description="Glutamine amidotransferase type-2" evidence="11">
    <location>
        <begin position="4"/>
        <end position="216"/>
    </location>
</feature>